<sequence length="445" mass="51375">MTMSMDLDMEWEQPPSMLSKLCSRVVNYVEELTKPPKERTLGPNHLLAGTFSVVAPELIEQVAFFLNTTDNNSFRLTCKYIEHSTFSHWERTCLASIQTDLSHRSFMRLSDLIMQEPLAARVRKIVVTERNFGGLGKGFKWERVLGELYLNTDQVSIRMWTALFSQFDYLRCVKVQRGFTAWDRDERTLLSASDAFTVVMQIITHAQLPVTSFELDFEPQNWNSIDLRRIRRTQLVGSPFTDSWAKLQSLSLRLKLTEEAVAGVPYLLMHSCPNVKSLSLDCDGGAYAGRLLHAMAQNRMNAKWKLEELSLRKITVNDVEDLGFFLQHHSRTLRKLKLASITLDEPLIWPKVFALLRDCFLQLKSIEVGDLRDFGDARHLVHWPNVSTTSTRDTDGVRFVYHECRWPPMNPRAPKKNFYIAYQGKQTHTALRLIEEWAVYMPLGP</sequence>
<dbReference type="EMBL" id="CDMC01000008">
    <property type="protein sequence ID" value="CEL06998.1"/>
    <property type="molecule type" value="Genomic_DNA"/>
</dbReference>
<gene>
    <name evidence="1" type="ORF">ASPCAL10165</name>
</gene>
<reference evidence="2" key="1">
    <citation type="journal article" date="2016" name="Genome Announc.">
        <title>Draft genome sequences of fungus Aspergillus calidoustus.</title>
        <authorList>
            <person name="Horn F."/>
            <person name="Linde J."/>
            <person name="Mattern D.J."/>
            <person name="Walther G."/>
            <person name="Guthke R."/>
            <person name="Scherlach K."/>
            <person name="Martin K."/>
            <person name="Brakhage A.A."/>
            <person name="Petzke L."/>
            <person name="Valiante V."/>
        </authorList>
    </citation>
    <scope>NUCLEOTIDE SEQUENCE [LARGE SCALE GENOMIC DNA]</scope>
    <source>
        <strain evidence="2">SF006504</strain>
    </source>
</reference>
<evidence type="ECO:0000313" key="1">
    <source>
        <dbReference type="EMBL" id="CEL06998.1"/>
    </source>
</evidence>
<proteinExistence type="predicted"/>
<dbReference type="SUPFAM" id="SSF52047">
    <property type="entry name" value="RNI-like"/>
    <property type="match status" value="1"/>
</dbReference>
<name>A0A0U5G5P2_ASPCI</name>
<organism evidence="1 2">
    <name type="scientific">Aspergillus calidoustus</name>
    <dbReference type="NCBI Taxonomy" id="454130"/>
    <lineage>
        <taxon>Eukaryota</taxon>
        <taxon>Fungi</taxon>
        <taxon>Dikarya</taxon>
        <taxon>Ascomycota</taxon>
        <taxon>Pezizomycotina</taxon>
        <taxon>Eurotiomycetes</taxon>
        <taxon>Eurotiomycetidae</taxon>
        <taxon>Eurotiales</taxon>
        <taxon>Aspergillaceae</taxon>
        <taxon>Aspergillus</taxon>
        <taxon>Aspergillus subgen. Nidulantes</taxon>
    </lineage>
</organism>
<evidence type="ECO:0000313" key="2">
    <source>
        <dbReference type="Proteomes" id="UP000054771"/>
    </source>
</evidence>
<keyword evidence="2" id="KW-1185">Reference proteome</keyword>
<protein>
    <submittedName>
        <fullName evidence="1">Uncharacterized protein</fullName>
    </submittedName>
</protein>
<dbReference type="Proteomes" id="UP000054771">
    <property type="component" value="Unassembled WGS sequence"/>
</dbReference>
<dbReference type="OrthoDB" id="4402051at2759"/>
<dbReference type="AlphaFoldDB" id="A0A0U5G5P2"/>
<accession>A0A0U5G5P2</accession>